<dbReference type="AlphaFoldDB" id="A0A383CS96"/>
<gene>
    <name evidence="1" type="ORF">METZ01_LOCUS487777</name>
</gene>
<proteinExistence type="predicted"/>
<evidence type="ECO:0000313" key="1">
    <source>
        <dbReference type="EMBL" id="SVE34923.1"/>
    </source>
</evidence>
<protein>
    <submittedName>
        <fullName evidence="1">Uncharacterized protein</fullName>
    </submittedName>
</protein>
<accession>A0A383CS96</accession>
<sequence>CEAELVITLPDILKQYLPSKEEK</sequence>
<reference evidence="1" key="1">
    <citation type="submission" date="2018-05" db="EMBL/GenBank/DDBJ databases">
        <authorList>
            <person name="Lanie J.A."/>
            <person name="Ng W.-L."/>
            <person name="Kazmierczak K.M."/>
            <person name="Andrzejewski T.M."/>
            <person name="Davidsen T.M."/>
            <person name="Wayne K.J."/>
            <person name="Tettelin H."/>
            <person name="Glass J.I."/>
            <person name="Rusch D."/>
            <person name="Podicherti R."/>
            <person name="Tsui H.-C.T."/>
            <person name="Winkler M.E."/>
        </authorList>
    </citation>
    <scope>NUCLEOTIDE SEQUENCE</scope>
</reference>
<dbReference type="EMBL" id="UINC01211146">
    <property type="protein sequence ID" value="SVE34923.1"/>
    <property type="molecule type" value="Genomic_DNA"/>
</dbReference>
<name>A0A383CS96_9ZZZZ</name>
<feature type="non-terminal residue" evidence="1">
    <location>
        <position position="1"/>
    </location>
</feature>
<organism evidence="1">
    <name type="scientific">marine metagenome</name>
    <dbReference type="NCBI Taxonomy" id="408172"/>
    <lineage>
        <taxon>unclassified sequences</taxon>
        <taxon>metagenomes</taxon>
        <taxon>ecological metagenomes</taxon>
    </lineage>
</organism>